<protein>
    <submittedName>
        <fullName evidence="1">Phosphate-import protein PhnD</fullName>
    </submittedName>
</protein>
<proteinExistence type="predicted"/>
<dbReference type="AlphaFoldDB" id="A0A1S8N2L4"/>
<name>A0A1S8N2L4_CLOSA</name>
<accession>A0A1S8N2L4</accession>
<dbReference type="PANTHER" id="PTHR35841:SF1">
    <property type="entry name" value="PHOSPHONATES-BINDING PERIPLASMIC PROTEIN"/>
    <property type="match status" value="1"/>
</dbReference>
<dbReference type="RefSeq" id="WP_077866341.1">
    <property type="nucleotide sequence ID" value="NZ_LZYZ01000006.1"/>
</dbReference>
<dbReference type="Pfam" id="PF12974">
    <property type="entry name" value="Phosphonate-bd"/>
    <property type="match status" value="1"/>
</dbReference>
<dbReference type="PANTHER" id="PTHR35841">
    <property type="entry name" value="PHOSPHONATES-BINDING PERIPLASMIC PROTEIN"/>
    <property type="match status" value="1"/>
</dbReference>
<sequence>MKKVLTLIISFLLFMTMLVGCGSVDYKSANGGSKSSDTITMVWYPNESAGDLAEARDEIGKVIEKATGKKVEHKLTTDYSVVVESIVNGTAGIAYMGPEGYIQANKKNNKVQPLVVSSGKSGTIDDAVYYSWLAVPADMSDEYKKDGKYTLDNIQGKKMSYVSNSSSSGFKVPAQSIVSYFSKQDKWKDLTTDDLMQGGNDKFFSEVLFGGSHQGSAVNVLTGKADVAAFCDITLANYIDAVNGKFDELGTTYKVKDGAPEPFNSLYGKEFTTIANVPVLNSPFAINTDAISAEDQKKILDALTSDEVANNPKIFVKEGSDIKALFAKEGNERFLKVEDSWFDPARDVAK</sequence>
<evidence type="ECO:0000313" key="2">
    <source>
        <dbReference type="Proteomes" id="UP000191154"/>
    </source>
</evidence>
<dbReference type="EMBL" id="LZYZ01000006">
    <property type="protein sequence ID" value="OOM10663.1"/>
    <property type="molecule type" value="Genomic_DNA"/>
</dbReference>
<organism evidence="1 2">
    <name type="scientific">Clostridium saccharobutylicum</name>
    <dbReference type="NCBI Taxonomy" id="169679"/>
    <lineage>
        <taxon>Bacteria</taxon>
        <taxon>Bacillati</taxon>
        <taxon>Bacillota</taxon>
        <taxon>Clostridia</taxon>
        <taxon>Eubacteriales</taxon>
        <taxon>Clostridiaceae</taxon>
        <taxon>Clostridium</taxon>
    </lineage>
</organism>
<comment type="caution">
    <text evidence="1">The sequence shown here is derived from an EMBL/GenBank/DDBJ whole genome shotgun (WGS) entry which is preliminary data.</text>
</comment>
<gene>
    <name evidence="1" type="primary">phnD</name>
    <name evidence="1" type="ORF">CLOSAC_32840</name>
</gene>
<dbReference type="SUPFAM" id="SSF53850">
    <property type="entry name" value="Periplasmic binding protein-like II"/>
    <property type="match status" value="1"/>
</dbReference>
<reference evidence="1 2" key="1">
    <citation type="submission" date="2016-05" db="EMBL/GenBank/DDBJ databases">
        <title>Microbial solvent formation.</title>
        <authorList>
            <person name="Poehlein A."/>
            <person name="Montoya Solano J.D."/>
            <person name="Flitsch S."/>
            <person name="Krabben P."/>
            <person name="Duerre P."/>
            <person name="Daniel R."/>
        </authorList>
    </citation>
    <scope>NUCLEOTIDE SEQUENCE [LARGE SCALE GENOMIC DNA]</scope>
    <source>
        <strain evidence="1 2">L1-8</strain>
    </source>
</reference>
<dbReference type="Proteomes" id="UP000191154">
    <property type="component" value="Unassembled WGS sequence"/>
</dbReference>
<dbReference type="STRING" id="169679.CSACC_24130"/>
<dbReference type="PROSITE" id="PS51257">
    <property type="entry name" value="PROKAR_LIPOPROTEIN"/>
    <property type="match status" value="1"/>
</dbReference>
<dbReference type="Gene3D" id="3.40.190.10">
    <property type="entry name" value="Periplasmic binding protein-like II"/>
    <property type="match status" value="2"/>
</dbReference>
<evidence type="ECO:0000313" key="1">
    <source>
        <dbReference type="EMBL" id="OOM10663.1"/>
    </source>
</evidence>